<dbReference type="Gene3D" id="3.40.630.30">
    <property type="match status" value="1"/>
</dbReference>
<evidence type="ECO:0000256" key="1">
    <source>
        <dbReference type="ARBA" id="ARBA00022679"/>
    </source>
</evidence>
<dbReference type="InterPro" id="IPR000182">
    <property type="entry name" value="GNAT_dom"/>
</dbReference>
<feature type="domain" description="N-acetyltransferase" evidence="3">
    <location>
        <begin position="8"/>
        <end position="191"/>
    </location>
</feature>
<keyword evidence="1 4" id="KW-0808">Transferase</keyword>
<evidence type="ECO:0000256" key="2">
    <source>
        <dbReference type="ARBA" id="ARBA00023315"/>
    </source>
</evidence>
<dbReference type="AlphaFoldDB" id="A0A0C7NI53"/>
<dbReference type="InterPro" id="IPR016181">
    <property type="entry name" value="Acyl_CoA_acyltransferase"/>
</dbReference>
<dbReference type="HOGENOM" id="CLU_122305_0_0_0"/>
<dbReference type="SUPFAM" id="SSF55729">
    <property type="entry name" value="Acyl-CoA N-acyltransferases (Nat)"/>
    <property type="match status" value="1"/>
</dbReference>
<dbReference type="EMBL" id="LN824141">
    <property type="protein sequence ID" value="CEP77651.1"/>
    <property type="molecule type" value="Genomic_DNA"/>
</dbReference>
<dbReference type="Pfam" id="PF00583">
    <property type="entry name" value="Acetyltransf_1"/>
    <property type="match status" value="1"/>
</dbReference>
<name>A0A0C7NI53_DEFTU</name>
<dbReference type="GO" id="GO:0016747">
    <property type="term" value="F:acyltransferase activity, transferring groups other than amino-acyl groups"/>
    <property type="evidence" value="ECO:0007669"/>
    <property type="project" value="InterPro"/>
</dbReference>
<sequence length="191" mass="22660">MVFTKLELMIKEEFEIYKNKMYDEYAKVLSENLLLPYHESLARAESQIDAICGDDEKNGKNYAYNIINEGDEQVGRMWVFVNNDRKKAFVYDIRIFPKYLRKGYATMAIKELEKKLKNDKVKKIGLNVFSSNKAAYNLYKKLGFTETYIILIKGYDNQKFITLPRYLKFLQGFFESLNYRVVAVEMRKKIE</sequence>
<dbReference type="KEGG" id="dtn:DTL3_0320"/>
<dbReference type="PANTHER" id="PTHR43420">
    <property type="entry name" value="ACETYLTRANSFERASE"/>
    <property type="match status" value="1"/>
</dbReference>
<organism evidence="4 5">
    <name type="scientific">Defluviitoga tunisiensis</name>
    <dbReference type="NCBI Taxonomy" id="1006576"/>
    <lineage>
        <taxon>Bacteria</taxon>
        <taxon>Thermotogati</taxon>
        <taxon>Thermotogota</taxon>
        <taxon>Thermotogae</taxon>
        <taxon>Petrotogales</taxon>
        <taxon>Petrotogaceae</taxon>
        <taxon>Defluviitoga</taxon>
    </lineage>
</organism>
<dbReference type="Proteomes" id="UP000032809">
    <property type="component" value="Chromosome I"/>
</dbReference>
<gene>
    <name evidence="4" type="ORF">DTL3_0320</name>
</gene>
<keyword evidence="5" id="KW-1185">Reference proteome</keyword>
<protein>
    <submittedName>
        <fullName evidence="4">Putative GCN5-like N-acetyltransferase</fullName>
    </submittedName>
</protein>
<proteinExistence type="predicted"/>
<evidence type="ECO:0000313" key="5">
    <source>
        <dbReference type="Proteomes" id="UP000032809"/>
    </source>
</evidence>
<evidence type="ECO:0000259" key="3">
    <source>
        <dbReference type="PROSITE" id="PS51186"/>
    </source>
</evidence>
<dbReference type="STRING" id="1006576.DTL3_0320"/>
<dbReference type="PROSITE" id="PS51186">
    <property type="entry name" value="GNAT"/>
    <property type="match status" value="1"/>
</dbReference>
<accession>A0A0C7NI53</accession>
<reference evidence="5" key="1">
    <citation type="submission" date="2014-11" db="EMBL/GenBank/DDBJ databases">
        <authorList>
            <person name="Wibberg D."/>
        </authorList>
    </citation>
    <scope>NUCLEOTIDE SEQUENCE [LARGE SCALE GENOMIC DNA]</scope>
    <source>
        <strain evidence="5">L3</strain>
    </source>
</reference>
<evidence type="ECO:0000313" key="4">
    <source>
        <dbReference type="EMBL" id="CEP77651.1"/>
    </source>
</evidence>
<keyword evidence="2" id="KW-0012">Acyltransferase</keyword>
<dbReference type="InterPro" id="IPR050680">
    <property type="entry name" value="YpeA/RimI_acetyltransf"/>
</dbReference>